<dbReference type="InterPro" id="IPR050298">
    <property type="entry name" value="Gram-neg_bact_OMP"/>
</dbReference>
<keyword evidence="9" id="KW-0472">Membrane</keyword>
<evidence type="ECO:0000256" key="9">
    <source>
        <dbReference type="ARBA" id="ARBA00023136"/>
    </source>
</evidence>
<dbReference type="Proteomes" id="UP000197528">
    <property type="component" value="Unassembled WGS sequence"/>
</dbReference>
<keyword evidence="3" id="KW-0813">Transport</keyword>
<dbReference type="PANTHER" id="PTHR34501:SF9">
    <property type="entry name" value="MAJOR OUTER MEMBRANE PROTEIN P.IA"/>
    <property type="match status" value="1"/>
</dbReference>
<evidence type="ECO:0000256" key="11">
    <source>
        <dbReference type="SAM" id="SignalP"/>
    </source>
</evidence>
<evidence type="ECO:0000256" key="8">
    <source>
        <dbReference type="ARBA" id="ARBA00023114"/>
    </source>
</evidence>
<dbReference type="OrthoDB" id="8982743at2"/>
<gene>
    <name evidence="13" type="ORF">CBI31_07090</name>
</gene>
<comment type="caution">
    <text evidence="13">The sequence shown here is derived from an EMBL/GenBank/DDBJ whole genome shotgun (WGS) entry which is preliminary data.</text>
</comment>
<dbReference type="GO" id="GO:0009279">
    <property type="term" value="C:cell outer membrane"/>
    <property type="evidence" value="ECO:0007669"/>
    <property type="project" value="UniProtKB-SubCell"/>
</dbReference>
<dbReference type="AlphaFoldDB" id="A0A254PU45"/>
<evidence type="ECO:0000256" key="5">
    <source>
        <dbReference type="ARBA" id="ARBA00022692"/>
    </source>
</evidence>
<feature type="domain" description="Porin" evidence="12">
    <location>
        <begin position="7"/>
        <end position="412"/>
    </location>
</feature>
<feature type="chain" id="PRO_5012919760" description="Porin domain-containing protein" evidence="11">
    <location>
        <begin position="21"/>
        <end position="437"/>
    </location>
</feature>
<keyword evidence="10" id="KW-0998">Cell outer membrane</keyword>
<dbReference type="CDD" id="cd00342">
    <property type="entry name" value="gram_neg_porins"/>
    <property type="match status" value="1"/>
</dbReference>
<evidence type="ECO:0000259" key="12">
    <source>
        <dbReference type="Pfam" id="PF13609"/>
    </source>
</evidence>
<accession>A0A254PU45</accession>
<evidence type="ECO:0000313" key="13">
    <source>
        <dbReference type="EMBL" id="OWS70080.1"/>
    </source>
</evidence>
<evidence type="ECO:0000256" key="3">
    <source>
        <dbReference type="ARBA" id="ARBA00022448"/>
    </source>
</evidence>
<keyword evidence="8" id="KW-0626">Porin</keyword>
<dbReference type="Pfam" id="PF13609">
    <property type="entry name" value="Porin_4"/>
    <property type="match status" value="1"/>
</dbReference>
<keyword evidence="14" id="KW-1185">Reference proteome</keyword>
<feature type="signal peptide" evidence="11">
    <location>
        <begin position="1"/>
        <end position="20"/>
    </location>
</feature>
<keyword evidence="6 11" id="KW-0732">Signal</keyword>
<dbReference type="InterPro" id="IPR033900">
    <property type="entry name" value="Gram_neg_porin_domain"/>
</dbReference>
<dbReference type="RefSeq" id="WP_088525669.1">
    <property type="nucleotide sequence ID" value="NZ_NGUP01000003.1"/>
</dbReference>
<reference evidence="13 14" key="1">
    <citation type="submission" date="2017-05" db="EMBL/GenBank/DDBJ databases">
        <title>Genome of Polynucleobacter sp. MWH-Feld-100.</title>
        <authorList>
            <person name="Hahn M.W."/>
        </authorList>
    </citation>
    <scope>NUCLEOTIDE SEQUENCE [LARGE SCALE GENOMIC DNA]</scope>
    <source>
        <strain evidence="13 14">MWH-Feld-100</strain>
    </source>
</reference>
<dbReference type="SUPFAM" id="SSF56935">
    <property type="entry name" value="Porins"/>
    <property type="match status" value="1"/>
</dbReference>
<dbReference type="GO" id="GO:0006811">
    <property type="term" value="P:monoatomic ion transport"/>
    <property type="evidence" value="ECO:0007669"/>
    <property type="project" value="UniProtKB-KW"/>
</dbReference>
<evidence type="ECO:0000256" key="7">
    <source>
        <dbReference type="ARBA" id="ARBA00023065"/>
    </source>
</evidence>
<evidence type="ECO:0000256" key="2">
    <source>
        <dbReference type="ARBA" id="ARBA00011233"/>
    </source>
</evidence>
<organism evidence="13 14">
    <name type="scientific">Polynucleobacter campilacus</name>
    <dbReference type="NCBI Taxonomy" id="1743163"/>
    <lineage>
        <taxon>Bacteria</taxon>
        <taxon>Pseudomonadati</taxon>
        <taxon>Pseudomonadota</taxon>
        <taxon>Betaproteobacteria</taxon>
        <taxon>Burkholderiales</taxon>
        <taxon>Burkholderiaceae</taxon>
        <taxon>Polynucleobacter</taxon>
    </lineage>
</organism>
<evidence type="ECO:0000313" key="14">
    <source>
        <dbReference type="Proteomes" id="UP000197528"/>
    </source>
</evidence>
<keyword evidence="5" id="KW-0812">Transmembrane</keyword>
<dbReference type="InterPro" id="IPR023614">
    <property type="entry name" value="Porin_dom_sf"/>
</dbReference>
<dbReference type="GO" id="GO:0046930">
    <property type="term" value="C:pore complex"/>
    <property type="evidence" value="ECO:0007669"/>
    <property type="project" value="UniProtKB-KW"/>
</dbReference>
<dbReference type="Gene3D" id="2.40.160.10">
    <property type="entry name" value="Porin"/>
    <property type="match status" value="1"/>
</dbReference>
<comment type="subunit">
    <text evidence="2">Homotrimer.</text>
</comment>
<comment type="subcellular location">
    <subcellularLocation>
        <location evidence="1">Cell outer membrane</location>
        <topology evidence="1">Multi-pass membrane protein</topology>
    </subcellularLocation>
</comment>
<sequence>MKKSLFAVAAMSAIAGAAQAQSSVTVYGVIDAGYIGANATAYNSKVATNGGIVKSTSSQFGQGAQSTSRLGFKGTEDLGGGTSAFFTIEAGLTPANASLSGGTAVDAVQGTSTDSGSALNNRQSFVGLKKNGLGQFAFGRQYTPIYEEGAKTDPTAYMNMTGGVIYVGGNQSGAESGQSTNIGFTNRASNALTAASDTFAGFQVKGMYAMNNTNTQMVSSSSGGNQNWNGWGLGANYTWQKLYLTANYQSFVTKVTGVDLAAAPSYNIGGGQTPLTVQASATSSASSAGYLAFTNLADKQTYLAGTYDFGILKAYAQWIGRKVTQNSGQTVTGASTLSSTQFNRNAQQIGVRSYITPAIEAWASVGNGRYRGADLSTGVQLNTVSFTAYQIGSNYYLSKRTNLYAAFGSTTTTSGSGGTAGSGTNGNQYAIGARHTF</sequence>
<evidence type="ECO:0000256" key="10">
    <source>
        <dbReference type="ARBA" id="ARBA00023237"/>
    </source>
</evidence>
<keyword evidence="4" id="KW-1134">Transmembrane beta strand</keyword>
<name>A0A254PU45_9BURK</name>
<evidence type="ECO:0000256" key="1">
    <source>
        <dbReference type="ARBA" id="ARBA00004571"/>
    </source>
</evidence>
<proteinExistence type="predicted"/>
<dbReference type="GO" id="GO:0015288">
    <property type="term" value="F:porin activity"/>
    <property type="evidence" value="ECO:0007669"/>
    <property type="project" value="UniProtKB-KW"/>
</dbReference>
<protein>
    <recommendedName>
        <fullName evidence="12">Porin domain-containing protein</fullName>
    </recommendedName>
</protein>
<keyword evidence="7" id="KW-0406">Ion transport</keyword>
<evidence type="ECO:0000256" key="4">
    <source>
        <dbReference type="ARBA" id="ARBA00022452"/>
    </source>
</evidence>
<evidence type="ECO:0000256" key="6">
    <source>
        <dbReference type="ARBA" id="ARBA00022729"/>
    </source>
</evidence>
<dbReference type="PANTHER" id="PTHR34501">
    <property type="entry name" value="PROTEIN YDDL-RELATED"/>
    <property type="match status" value="1"/>
</dbReference>
<dbReference type="EMBL" id="NGUP01000003">
    <property type="protein sequence ID" value="OWS70080.1"/>
    <property type="molecule type" value="Genomic_DNA"/>
</dbReference>